<dbReference type="Pfam" id="PF01909">
    <property type="entry name" value="NTP_transf_2"/>
    <property type="match status" value="1"/>
</dbReference>
<evidence type="ECO:0000256" key="3">
    <source>
        <dbReference type="ARBA" id="ARBA00022741"/>
    </source>
</evidence>
<keyword evidence="2" id="KW-0548">Nucleotidyltransferase</keyword>
<evidence type="ECO:0000256" key="1">
    <source>
        <dbReference type="ARBA" id="ARBA00022679"/>
    </source>
</evidence>
<protein>
    <submittedName>
        <fullName evidence="7">Uncharacterized protein</fullName>
    </submittedName>
</protein>
<dbReference type="InterPro" id="IPR043519">
    <property type="entry name" value="NT_sf"/>
</dbReference>
<evidence type="ECO:0000259" key="6">
    <source>
        <dbReference type="Pfam" id="PF26305"/>
    </source>
</evidence>
<evidence type="ECO:0000256" key="2">
    <source>
        <dbReference type="ARBA" id="ARBA00022695"/>
    </source>
</evidence>
<accession>A0A1S7DPH0</accession>
<evidence type="ECO:0000313" key="8">
    <source>
        <dbReference type="Proteomes" id="UP000189883"/>
    </source>
</evidence>
<keyword evidence="4" id="KW-0051">Antiviral defense</keyword>
<reference evidence="7 8" key="1">
    <citation type="submission" date="2015-06" db="EMBL/GenBank/DDBJ databases">
        <title>R. anatipestifer strain HXb2 is the most virulent strain so far, and the genome sequence would help us uncover the pathogenesis.</title>
        <authorList>
            <person name="Hu Q."/>
            <person name="Qi J."/>
            <person name="Bo H."/>
            <person name="Liu G."/>
            <person name="Tao M."/>
            <person name="Ding Y."/>
            <person name="Xue Y."/>
        </authorList>
    </citation>
    <scope>NUCLEOTIDE SEQUENCE [LARGE SCALE GENOMIC DNA]</scope>
    <source>
        <strain evidence="7 8">HXb2</strain>
    </source>
</reference>
<dbReference type="Proteomes" id="UP000189883">
    <property type="component" value="Chromosome"/>
</dbReference>
<name>A0A1S7DPH0_RIEAN</name>
<dbReference type="EMBL" id="CP011859">
    <property type="protein sequence ID" value="AQY21026.1"/>
    <property type="molecule type" value="Genomic_DNA"/>
</dbReference>
<evidence type="ECO:0000313" key="7">
    <source>
        <dbReference type="EMBL" id="AQY21026.1"/>
    </source>
</evidence>
<feature type="domain" description="cGAS/DncV-like nucleotidyltransferase C-terminal helical" evidence="6">
    <location>
        <begin position="266"/>
        <end position="360"/>
    </location>
</feature>
<sequence length="383" mass="44360">MLRSPAFGNTRPLAEILLKTSKVNINLFTKLSMPKNYSLLVESLQKRSNPDNIILEKSLSNELLTIRYNDILRYITLAMNGVEQSYTERSKEEGERVKNHLKETLNDVVYRYQGSVMTNTHIKGNSDIDLLVITDKFYTFDRAGIEKTLSDFNQTYYLNQTQIQRLKNELSGGGYSTALEDLRTNRLKSEKKLKDVYDICDITHAKAIKITNQSLKRDVDIVIANWYDNVNSVINGKNSDYRGIQVYNKDTNSKGKQDYPFLSIKRINERSSDTNGRLKKMIRFLKNVKADSGKEINLSSFDFNAICYDIDMKIYKNLSKYFLVPVIYNQLLRLVTNETLANNLKSVDEHEYIFRDKPEKYKSLGLLLEEVTVIYLDLNPQLL</sequence>
<dbReference type="InterPro" id="IPR002934">
    <property type="entry name" value="Polymerase_NTP_transf_dom"/>
</dbReference>
<proteinExistence type="predicted"/>
<keyword evidence="3" id="KW-0547">Nucleotide-binding</keyword>
<feature type="domain" description="Polymerase nucleotidyl transferase" evidence="5">
    <location>
        <begin position="97"/>
        <end position="154"/>
    </location>
</feature>
<dbReference type="AlphaFoldDB" id="A0A1S7DPH0"/>
<gene>
    <name evidence="7" type="ORF">AB406_0061</name>
</gene>
<dbReference type="GO" id="GO:0016779">
    <property type="term" value="F:nucleotidyltransferase activity"/>
    <property type="evidence" value="ECO:0007669"/>
    <property type="project" value="InterPro"/>
</dbReference>
<dbReference type="InterPro" id="IPR058909">
    <property type="entry name" value="CD_NTase_C"/>
</dbReference>
<evidence type="ECO:0000256" key="4">
    <source>
        <dbReference type="ARBA" id="ARBA00023118"/>
    </source>
</evidence>
<keyword evidence="1" id="KW-0808">Transferase</keyword>
<dbReference type="SUPFAM" id="SSF81301">
    <property type="entry name" value="Nucleotidyltransferase"/>
    <property type="match status" value="1"/>
</dbReference>
<organism evidence="7 8">
    <name type="scientific">Riemerella anatipestifer</name>
    <name type="common">Moraxella anatipestifer</name>
    <dbReference type="NCBI Taxonomy" id="34085"/>
    <lineage>
        <taxon>Bacteria</taxon>
        <taxon>Pseudomonadati</taxon>
        <taxon>Bacteroidota</taxon>
        <taxon>Flavobacteriia</taxon>
        <taxon>Flavobacteriales</taxon>
        <taxon>Weeksellaceae</taxon>
        <taxon>Riemerella</taxon>
    </lineage>
</organism>
<dbReference type="Pfam" id="PF26305">
    <property type="entry name" value="CD_NTase_C"/>
    <property type="match status" value="1"/>
</dbReference>
<evidence type="ECO:0000259" key="5">
    <source>
        <dbReference type="Pfam" id="PF01909"/>
    </source>
</evidence>